<dbReference type="EMBL" id="NPOA01000004">
    <property type="protein sequence ID" value="PAV30261.1"/>
    <property type="molecule type" value="Genomic_DNA"/>
</dbReference>
<dbReference type="Proteomes" id="UP000218887">
    <property type="component" value="Unassembled WGS sequence"/>
</dbReference>
<dbReference type="AlphaFoldDB" id="A0A2A2IE28"/>
<comment type="caution">
    <text evidence="1">The sequence shown here is derived from an EMBL/GenBank/DDBJ whole genome shotgun (WGS) entry which is preliminary data.</text>
</comment>
<protein>
    <submittedName>
        <fullName evidence="1">Uncharacterized protein</fullName>
    </submittedName>
</protein>
<proteinExistence type="predicted"/>
<organism evidence="1 2">
    <name type="scientific">Virgibacillus profundi</name>
    <dbReference type="NCBI Taxonomy" id="2024555"/>
    <lineage>
        <taxon>Bacteria</taxon>
        <taxon>Bacillati</taxon>
        <taxon>Bacillota</taxon>
        <taxon>Bacilli</taxon>
        <taxon>Bacillales</taxon>
        <taxon>Bacillaceae</taxon>
        <taxon>Virgibacillus</taxon>
    </lineage>
</organism>
<evidence type="ECO:0000313" key="1">
    <source>
        <dbReference type="EMBL" id="PAV30261.1"/>
    </source>
</evidence>
<accession>A0A2A2IE28</accession>
<sequence length="63" mass="7550">MTRFYVEHNNSTDMYEIFDGFRDKPIEDNSDEKYISNKCGRLNQDVEQGVITENNNPEYSHDW</sequence>
<keyword evidence="2" id="KW-1185">Reference proteome</keyword>
<evidence type="ECO:0000313" key="2">
    <source>
        <dbReference type="Proteomes" id="UP000218887"/>
    </source>
</evidence>
<dbReference type="RefSeq" id="WP_095654863.1">
    <property type="nucleotide sequence ID" value="NZ_NPOA01000004.1"/>
</dbReference>
<reference evidence="1 2" key="1">
    <citation type="submission" date="2017-08" db="EMBL/GenBank/DDBJ databases">
        <title>Virgibacillus indicus sp. nov. and Virgibacillus profoundi sp. nov, two moderately halophilic bacteria isolated from marine sediment by using the Microfluidic Streak Plate.</title>
        <authorList>
            <person name="Xu B."/>
            <person name="Hu B."/>
            <person name="Wang J."/>
            <person name="Zhu Y."/>
            <person name="Huang L."/>
            <person name="Du W."/>
            <person name="Huang Y."/>
        </authorList>
    </citation>
    <scope>NUCLEOTIDE SEQUENCE [LARGE SCALE GENOMIC DNA]</scope>
    <source>
        <strain evidence="1 2">IO3-P3-H5</strain>
    </source>
</reference>
<name>A0A2A2IE28_9BACI</name>
<gene>
    <name evidence="1" type="ORF">CIL05_07270</name>
</gene>